<dbReference type="GO" id="GO:0005634">
    <property type="term" value="C:nucleus"/>
    <property type="evidence" value="ECO:0007669"/>
    <property type="project" value="UniProtKB-ARBA"/>
</dbReference>
<feature type="compositionally biased region" description="Basic and acidic residues" evidence="2">
    <location>
        <begin position="1024"/>
        <end position="1037"/>
    </location>
</feature>
<keyword evidence="1" id="KW-0694">RNA-binding</keyword>
<name>A0A1W5D3I7_9LECA</name>
<dbReference type="Proteomes" id="UP000192927">
    <property type="component" value="Unassembled WGS sequence"/>
</dbReference>
<dbReference type="EMBL" id="FWEW01001666">
    <property type="protein sequence ID" value="SLM37522.1"/>
    <property type="molecule type" value="Genomic_DNA"/>
</dbReference>
<dbReference type="AlphaFoldDB" id="A0A1W5D3I7"/>
<dbReference type="GO" id="GO:0015074">
    <property type="term" value="P:DNA integration"/>
    <property type="evidence" value="ECO:0007669"/>
    <property type="project" value="InterPro"/>
</dbReference>
<dbReference type="InterPro" id="IPR050951">
    <property type="entry name" value="Retrovirus_Pol_polyprotein"/>
</dbReference>
<feature type="region of interest" description="Disordered" evidence="2">
    <location>
        <begin position="998"/>
        <end position="1054"/>
    </location>
</feature>
<dbReference type="PANTHER" id="PTHR37984:SF5">
    <property type="entry name" value="PROTEIN NYNRIN-LIKE"/>
    <property type="match status" value="1"/>
</dbReference>
<dbReference type="InterPro" id="IPR001584">
    <property type="entry name" value="Integrase_cat-core"/>
</dbReference>
<proteinExistence type="predicted"/>
<evidence type="ECO:0000313" key="5">
    <source>
        <dbReference type="Proteomes" id="UP000192927"/>
    </source>
</evidence>
<feature type="compositionally biased region" description="Basic and acidic residues" evidence="2">
    <location>
        <begin position="155"/>
        <end position="164"/>
    </location>
</feature>
<feature type="region of interest" description="Disordered" evidence="2">
    <location>
        <begin position="365"/>
        <end position="412"/>
    </location>
</feature>
<feature type="region of interest" description="Disordered" evidence="2">
    <location>
        <begin position="115"/>
        <end position="164"/>
    </location>
</feature>
<evidence type="ECO:0000256" key="1">
    <source>
        <dbReference type="ARBA" id="ARBA00022884"/>
    </source>
</evidence>
<feature type="compositionally biased region" description="Low complexity" evidence="2">
    <location>
        <begin position="1003"/>
        <end position="1020"/>
    </location>
</feature>
<evidence type="ECO:0000256" key="2">
    <source>
        <dbReference type="SAM" id="MobiDB-lite"/>
    </source>
</evidence>
<feature type="compositionally biased region" description="Basic and acidic residues" evidence="2">
    <location>
        <begin position="115"/>
        <end position="127"/>
    </location>
</feature>
<keyword evidence="5" id="KW-1185">Reference proteome</keyword>
<reference evidence="5" key="1">
    <citation type="submission" date="2017-03" db="EMBL/GenBank/DDBJ databases">
        <authorList>
            <person name="Sharma R."/>
            <person name="Thines M."/>
        </authorList>
    </citation>
    <scope>NUCLEOTIDE SEQUENCE [LARGE SCALE GENOMIC DNA]</scope>
</reference>
<evidence type="ECO:0000313" key="4">
    <source>
        <dbReference type="EMBL" id="SLM37522.1"/>
    </source>
</evidence>
<dbReference type="InterPro" id="IPR012337">
    <property type="entry name" value="RNaseH-like_sf"/>
</dbReference>
<dbReference type="SUPFAM" id="SSF53098">
    <property type="entry name" value="Ribonuclease H-like"/>
    <property type="match status" value="1"/>
</dbReference>
<dbReference type="PROSITE" id="PS50994">
    <property type="entry name" value="INTEGRASE"/>
    <property type="match status" value="1"/>
</dbReference>
<dbReference type="Gene3D" id="3.30.420.10">
    <property type="entry name" value="Ribonuclease H-like superfamily/Ribonuclease H"/>
    <property type="match status" value="1"/>
</dbReference>
<feature type="domain" description="Integrase catalytic" evidence="3">
    <location>
        <begin position="723"/>
        <end position="899"/>
    </location>
</feature>
<accession>A0A1W5D3I7</accession>
<dbReference type="PANTHER" id="PTHR37984">
    <property type="entry name" value="PROTEIN CBG26694"/>
    <property type="match status" value="1"/>
</dbReference>
<organism evidence="4 5">
    <name type="scientific">Lasallia pustulata</name>
    <dbReference type="NCBI Taxonomy" id="136370"/>
    <lineage>
        <taxon>Eukaryota</taxon>
        <taxon>Fungi</taxon>
        <taxon>Dikarya</taxon>
        <taxon>Ascomycota</taxon>
        <taxon>Pezizomycotina</taxon>
        <taxon>Lecanoromycetes</taxon>
        <taxon>OSLEUM clade</taxon>
        <taxon>Umbilicariomycetidae</taxon>
        <taxon>Umbilicariales</taxon>
        <taxon>Umbilicariaceae</taxon>
        <taxon>Lasallia</taxon>
    </lineage>
</organism>
<evidence type="ECO:0000259" key="3">
    <source>
        <dbReference type="PROSITE" id="PS50994"/>
    </source>
</evidence>
<protein>
    <submittedName>
        <fullName evidence="4">Ribonuclease H-like domain</fullName>
    </submittedName>
</protein>
<dbReference type="InterPro" id="IPR036397">
    <property type="entry name" value="RNaseH_sf"/>
</dbReference>
<dbReference type="GO" id="GO:0003723">
    <property type="term" value="F:RNA binding"/>
    <property type="evidence" value="ECO:0007669"/>
    <property type="project" value="UniProtKB-KW"/>
</dbReference>
<feature type="compositionally biased region" description="Basic and acidic residues" evidence="2">
    <location>
        <begin position="388"/>
        <end position="397"/>
    </location>
</feature>
<sequence>MEDTKDKPTTPLSNQPIHLEDKWILGINLSISTPAEITQFVLWKIRTYKEFGWKGDELGELYEMDFDQFRAEDFERCEHNTQVLLRNVLRSQGLYIKKGRGIKIARELAHAIHTETKWPDDDPEKPIPSRTNTPIPPYDQARRLAAEQSRSQPRQPEDRLRQPEDQVIDALARMEMSGHGRELMAIAKSYTNDNHKYSGEATDSFNYKFTIFVDHCERAEVPQNALSKAFPTMLTGIALEFYYTNCRGKYHTLNELFAVFKNYFEGDEHKRNKLSEWNGINLRTAIQKKPDEPIAETFRTMVQQLQQIQRGLSGEMHTDNILRQKIIASCEDHPACNVACFRPSLSLPGLINDIHASISSYEKTKRAESSSSTFFTDRRYHRPFPNNDRQRPNDRQSRQPYPQQFPRGNGKFNRKTKKCFVCRKEGCWSTKHTEEERRQSKEQFQKRVNQYITNQEEDDKDDHSNDDLSDGDIEALLMEMDDNEDQQVISSDNFTTSISTVTLNHAQKIHQSLCENATRYAITHNHIDDNTYDPFSYIISDRYTSSQFYGIMLDTGAATSSTAGYGQVQAYIGTYHTGTINTTTAGAVRAHFGIGQTTSIGTINVESPIGIIIFHVVMADTPFLLCLQDMDKLGVYFNNLSDTIVKDNITIPVVRTFNHPFMVWGNISMNYLTDTELRQLHRRFGHPSVNRLIRTLQRAGHDDPPHRGILEHITKFCSFCQRHGRSPGRFKFTLKDDVQFNHTLIVDIMYIENSPILHIVDEATSFQAARWLRDISASHTWDMLRLCWIDVYTGPPDVIVHDAGKNFDSAEFRQLTSSMAIRTKCVPVEAANSIGTVERYHTPLRRAYVIITEEMTGGTKELRLQMAVKAVNDTAGPDGLIPTLLVFGAFPRLSNMDPPAPTVTQRAAAIKGAMAEVAKCHAQRKVTDALRQRNGPRTDPIHNTPIGSDVLVWRTHLAKWTGPFKLLSIQGETCNVNMPHGSANFRTTSVKPYLQQKNDEFDPANNNNDENNENHNNLANDNDEPQRNPVRDRRLPSRYEQFTSTTPPPNFEAS</sequence>